<keyword evidence="2" id="KW-1185">Reference proteome</keyword>
<protein>
    <submittedName>
        <fullName evidence="1">Uncharacterized protein</fullName>
    </submittedName>
</protein>
<sequence length="83" mass="9577">MKRRTGRVIHRCLARVLGWRVPRHSLHLPLFLSLSLTHSLTLSLSQTTRIYFRGCLSTEHEQPYSVLYETQEVVTAAMCNPVI</sequence>
<name>A0A9P8C9U7_9HELO</name>
<evidence type="ECO:0000313" key="2">
    <source>
        <dbReference type="Proteomes" id="UP000824998"/>
    </source>
</evidence>
<dbReference type="Proteomes" id="UP000824998">
    <property type="component" value="Unassembled WGS sequence"/>
</dbReference>
<comment type="caution">
    <text evidence="1">The sequence shown here is derived from an EMBL/GenBank/DDBJ whole genome shotgun (WGS) entry which is preliminary data.</text>
</comment>
<dbReference type="AlphaFoldDB" id="A0A9P8C9U7"/>
<dbReference type="EMBL" id="MU251360">
    <property type="protein sequence ID" value="KAG9239218.1"/>
    <property type="molecule type" value="Genomic_DNA"/>
</dbReference>
<proteinExistence type="predicted"/>
<accession>A0A9P8C9U7</accession>
<organism evidence="1 2">
    <name type="scientific">Amylocarpus encephaloides</name>
    <dbReference type="NCBI Taxonomy" id="45428"/>
    <lineage>
        <taxon>Eukaryota</taxon>
        <taxon>Fungi</taxon>
        <taxon>Dikarya</taxon>
        <taxon>Ascomycota</taxon>
        <taxon>Pezizomycotina</taxon>
        <taxon>Leotiomycetes</taxon>
        <taxon>Helotiales</taxon>
        <taxon>Helotiales incertae sedis</taxon>
        <taxon>Amylocarpus</taxon>
    </lineage>
</organism>
<evidence type="ECO:0000313" key="1">
    <source>
        <dbReference type="EMBL" id="KAG9239218.1"/>
    </source>
</evidence>
<gene>
    <name evidence="1" type="ORF">BJ875DRAFT_219818</name>
</gene>
<reference evidence="1" key="1">
    <citation type="journal article" date="2021" name="IMA Fungus">
        <title>Genomic characterization of three marine fungi, including Emericellopsis atlantica sp. nov. with signatures of a generalist lifestyle and marine biomass degradation.</title>
        <authorList>
            <person name="Hagestad O.C."/>
            <person name="Hou L."/>
            <person name="Andersen J.H."/>
            <person name="Hansen E.H."/>
            <person name="Altermark B."/>
            <person name="Li C."/>
            <person name="Kuhnert E."/>
            <person name="Cox R.J."/>
            <person name="Crous P.W."/>
            <person name="Spatafora J.W."/>
            <person name="Lail K."/>
            <person name="Amirebrahimi M."/>
            <person name="Lipzen A."/>
            <person name="Pangilinan J."/>
            <person name="Andreopoulos W."/>
            <person name="Hayes R.D."/>
            <person name="Ng V."/>
            <person name="Grigoriev I.V."/>
            <person name="Jackson S.A."/>
            <person name="Sutton T.D.S."/>
            <person name="Dobson A.D.W."/>
            <person name="Rama T."/>
        </authorList>
    </citation>
    <scope>NUCLEOTIDE SEQUENCE</scope>
    <source>
        <strain evidence="1">TRa018bII</strain>
    </source>
</reference>